<reference evidence="3" key="1">
    <citation type="journal article" date="2021" name="Nat. Commun.">
        <title>Genetic determinants of endophytism in the Arabidopsis root mycobiome.</title>
        <authorList>
            <person name="Mesny F."/>
            <person name="Miyauchi S."/>
            <person name="Thiergart T."/>
            <person name="Pickel B."/>
            <person name="Atanasova L."/>
            <person name="Karlsson M."/>
            <person name="Huettel B."/>
            <person name="Barry K.W."/>
            <person name="Haridas S."/>
            <person name="Chen C."/>
            <person name="Bauer D."/>
            <person name="Andreopoulos W."/>
            <person name="Pangilinan J."/>
            <person name="LaButti K."/>
            <person name="Riley R."/>
            <person name="Lipzen A."/>
            <person name="Clum A."/>
            <person name="Drula E."/>
            <person name="Henrissat B."/>
            <person name="Kohler A."/>
            <person name="Grigoriev I.V."/>
            <person name="Martin F.M."/>
            <person name="Hacquard S."/>
        </authorList>
    </citation>
    <scope>NUCLEOTIDE SEQUENCE</scope>
    <source>
        <strain evidence="3">MPI-SDFR-AT-0120</strain>
    </source>
</reference>
<keyword evidence="2" id="KW-0812">Transmembrane</keyword>
<comment type="caution">
    <text evidence="3">The sequence shown here is derived from an EMBL/GenBank/DDBJ whole genome shotgun (WGS) entry which is preliminary data.</text>
</comment>
<feature type="compositionally biased region" description="Polar residues" evidence="1">
    <location>
        <begin position="33"/>
        <end position="91"/>
    </location>
</feature>
<organism evidence="3 4">
    <name type="scientific">Paraphoma chrysanthemicola</name>
    <dbReference type="NCBI Taxonomy" id="798071"/>
    <lineage>
        <taxon>Eukaryota</taxon>
        <taxon>Fungi</taxon>
        <taxon>Dikarya</taxon>
        <taxon>Ascomycota</taxon>
        <taxon>Pezizomycotina</taxon>
        <taxon>Dothideomycetes</taxon>
        <taxon>Pleosporomycetidae</taxon>
        <taxon>Pleosporales</taxon>
        <taxon>Pleosporineae</taxon>
        <taxon>Phaeosphaeriaceae</taxon>
        <taxon>Paraphoma</taxon>
    </lineage>
</organism>
<dbReference type="OrthoDB" id="10473458at2759"/>
<feature type="transmembrane region" description="Helical" evidence="2">
    <location>
        <begin position="142"/>
        <end position="166"/>
    </location>
</feature>
<feature type="transmembrane region" description="Helical" evidence="2">
    <location>
        <begin position="377"/>
        <end position="396"/>
    </location>
</feature>
<gene>
    <name evidence="3" type="ORF">FB567DRAFT_323899</name>
</gene>
<feature type="compositionally biased region" description="Low complexity" evidence="1">
    <location>
        <begin position="92"/>
        <end position="103"/>
    </location>
</feature>
<keyword evidence="4" id="KW-1185">Reference proteome</keyword>
<sequence length="435" mass="48594">MDSAPVSPVLHTASSFPAFLARGGAHQLTTMAQPNNGHSIRSVAGSTSSHGDGPLTGTNIKAENTVRNATKASSAPVSQTHTVTEQHTILQAPTPASSSSPSTILSQGWSHKCQKGWSHIKQGPLEWLLTPLKWLGSRLKTVLLSFNKITIVLGMILATIFSIPAWKGLKIQAWTTRKDFYEYCKAEMNGLLGTARQKCDAAIKAGLSPPPYTHKRSQTYQPRSIMRRDAETLIAPAETLTDTQAAATTKVFALASKYPVITWLFWFCASVLVIKQTQQLFRVIRRHLCTRVDRTQFCYYMCVVSPAIVLLAETAIFSFLAHNAYVARRNHEAFVLYRNYCLGLSAEETPSPCIENGPFSKYTDDQQLVRHENLLKIFAALIVIQVIFVLAIIRYLSGRSFFAWIYTTLIEKQRKIGRWRFSGNAENNIDWRNTI</sequence>
<evidence type="ECO:0000256" key="2">
    <source>
        <dbReference type="SAM" id="Phobius"/>
    </source>
</evidence>
<feature type="transmembrane region" description="Helical" evidence="2">
    <location>
        <begin position="258"/>
        <end position="276"/>
    </location>
</feature>
<proteinExistence type="predicted"/>
<accession>A0A8K0VZS7</accession>
<feature type="transmembrane region" description="Helical" evidence="2">
    <location>
        <begin position="297"/>
        <end position="321"/>
    </location>
</feature>
<keyword evidence="2" id="KW-0472">Membrane</keyword>
<keyword evidence="2" id="KW-1133">Transmembrane helix</keyword>
<evidence type="ECO:0000313" key="4">
    <source>
        <dbReference type="Proteomes" id="UP000813461"/>
    </source>
</evidence>
<evidence type="ECO:0000256" key="1">
    <source>
        <dbReference type="SAM" id="MobiDB-lite"/>
    </source>
</evidence>
<feature type="region of interest" description="Disordered" evidence="1">
    <location>
        <begin position="33"/>
        <end position="103"/>
    </location>
</feature>
<evidence type="ECO:0000313" key="3">
    <source>
        <dbReference type="EMBL" id="KAH7089062.1"/>
    </source>
</evidence>
<protein>
    <submittedName>
        <fullName evidence="3">Uncharacterized protein</fullName>
    </submittedName>
</protein>
<dbReference type="Proteomes" id="UP000813461">
    <property type="component" value="Unassembled WGS sequence"/>
</dbReference>
<dbReference type="AlphaFoldDB" id="A0A8K0VZS7"/>
<name>A0A8K0VZS7_9PLEO</name>
<dbReference type="EMBL" id="JAGMVJ010000007">
    <property type="protein sequence ID" value="KAH7089062.1"/>
    <property type="molecule type" value="Genomic_DNA"/>
</dbReference>